<feature type="transmembrane region" description="Helical" evidence="1">
    <location>
        <begin position="30"/>
        <end position="49"/>
    </location>
</feature>
<dbReference type="EMBL" id="FOMH01000018">
    <property type="protein sequence ID" value="SFE02682.1"/>
    <property type="molecule type" value="Genomic_DNA"/>
</dbReference>
<evidence type="ECO:0000313" key="2">
    <source>
        <dbReference type="EMBL" id="SFE02682.1"/>
    </source>
</evidence>
<keyword evidence="1" id="KW-1133">Transmembrane helix</keyword>
<keyword evidence="1" id="KW-0812">Transmembrane</keyword>
<proteinExistence type="predicted"/>
<feature type="transmembrane region" description="Helical" evidence="1">
    <location>
        <begin position="55"/>
        <end position="72"/>
    </location>
</feature>
<gene>
    <name evidence="2" type="ORF">SAMN05216297_11865</name>
</gene>
<dbReference type="Proteomes" id="UP000199672">
    <property type="component" value="Unassembled WGS sequence"/>
</dbReference>
<name>A0A1I1X5Q6_9FLAO</name>
<accession>A0A1I1X5Q6</accession>
<evidence type="ECO:0000313" key="3">
    <source>
        <dbReference type="Proteomes" id="UP000199672"/>
    </source>
</evidence>
<protein>
    <submittedName>
        <fullName evidence="2">Uncharacterized protein</fullName>
    </submittedName>
</protein>
<dbReference type="STRING" id="739143.SAMN05216297_11865"/>
<reference evidence="3" key="1">
    <citation type="submission" date="2016-10" db="EMBL/GenBank/DDBJ databases">
        <authorList>
            <person name="Varghese N."/>
            <person name="Submissions S."/>
        </authorList>
    </citation>
    <scope>NUCLEOTIDE SEQUENCE [LARGE SCALE GENOMIC DNA]</scope>
    <source>
        <strain evidence="3">CGMCC 1.10370</strain>
    </source>
</reference>
<keyword evidence="3" id="KW-1185">Reference proteome</keyword>
<dbReference type="AlphaFoldDB" id="A0A1I1X5Q6"/>
<dbReference type="OrthoDB" id="711075at2"/>
<keyword evidence="1" id="KW-0472">Membrane</keyword>
<evidence type="ECO:0000256" key="1">
    <source>
        <dbReference type="SAM" id="Phobius"/>
    </source>
</evidence>
<organism evidence="2 3">
    <name type="scientific">Flavobacterium phragmitis</name>
    <dbReference type="NCBI Taxonomy" id="739143"/>
    <lineage>
        <taxon>Bacteria</taxon>
        <taxon>Pseudomonadati</taxon>
        <taxon>Bacteroidota</taxon>
        <taxon>Flavobacteriia</taxon>
        <taxon>Flavobacteriales</taxon>
        <taxon>Flavobacteriaceae</taxon>
        <taxon>Flavobacterium</taxon>
    </lineage>
</organism>
<dbReference type="RefSeq" id="WP_091498710.1">
    <property type="nucleotide sequence ID" value="NZ_FOMH01000018.1"/>
</dbReference>
<sequence>MNIRERYSIEETQNSFSLYPNKTSLKRSKWFLAGVIGSTIALFFFDHYFDDVIRGVIYILIIYFVLHSLYDIQIGSKIKYSFVVPQNAVYKESPLFSKKKIMKLDEAVIFVHSEMGSWYYALGANKSHFVKNYRISEGFSSGRKSSEVQEAYENLVLQKIDKLIDAVHLELKT</sequence>